<feature type="compositionally biased region" description="Low complexity" evidence="1">
    <location>
        <begin position="149"/>
        <end position="163"/>
    </location>
</feature>
<dbReference type="Proteomes" id="UP000747399">
    <property type="component" value="Unassembled WGS sequence"/>
</dbReference>
<dbReference type="AlphaFoldDB" id="A0A8J4B9K2"/>
<feature type="compositionally biased region" description="Low complexity" evidence="1">
    <location>
        <begin position="420"/>
        <end position="431"/>
    </location>
</feature>
<feature type="compositionally biased region" description="Low complexity" evidence="1">
    <location>
        <begin position="1"/>
        <end position="17"/>
    </location>
</feature>
<keyword evidence="3" id="KW-1185">Reference proteome</keyword>
<feature type="region of interest" description="Disordered" evidence="1">
    <location>
        <begin position="400"/>
        <end position="495"/>
    </location>
</feature>
<feature type="compositionally biased region" description="Gly residues" evidence="1">
    <location>
        <begin position="36"/>
        <end position="47"/>
    </location>
</feature>
<evidence type="ECO:0000313" key="2">
    <source>
        <dbReference type="EMBL" id="GIL56800.1"/>
    </source>
</evidence>
<feature type="region of interest" description="Disordered" evidence="1">
    <location>
        <begin position="1"/>
        <end position="72"/>
    </location>
</feature>
<evidence type="ECO:0000313" key="3">
    <source>
        <dbReference type="Proteomes" id="UP000747399"/>
    </source>
</evidence>
<gene>
    <name evidence="2" type="ORF">Vafri_12100</name>
</gene>
<name>A0A8J4B9K2_9CHLO</name>
<evidence type="ECO:0000256" key="1">
    <source>
        <dbReference type="SAM" id="MobiDB-lite"/>
    </source>
</evidence>
<accession>A0A8J4B9K2</accession>
<sequence length="621" mass="62722">AAAATPSAATTTISGSTGRPGARELGTVTGTANVGSGPGGVGGGGGAQMYRSTSMSRGNRARHGSLPHPPSGGVPAAAGALLSGPYGTGSLQPWGTTSTSAVTGVSPFSIPSEYPHSSNSAGTLHMSLNSAQLQTSTGELRGVGPDVHGSAGTSPASPSTATSAPNVYASAITTATAVAAMATPTIMSAGSAGHFSGILARVRGSMGKSRSRSKSLSRTFVSTVVPLDTASSTAANSGGSGQGSVRHDLAALPAAGSGDASGLSSRLPSLFQSNSSGGGGGGGVVAAASRTLRGLTEKLPTLPEAGHAPLMREIRHIRLRLVPLRLAARGPRVRVSNALAAAAGHGPMQSARAVAPGEGSVPAERQRHEGEPQSYIRLRAADYMQVYRVTLLAPEGAMQPLAPVQPSPQSTSAKAPNPDPAVALPAPSSPSFHLQTQPRLYPQPHPPQAFSPSRQSPSPAKQVALATAGPQHIPNTDTGIASTISNQSHTQRRSETGLEIVASDPASCTDNCQDLNVGVGVGPREALTSGDGDALQSGTSPLPSGGGIVGEVEEASETVLVNQFLSGFADLADQQLAQLWAAHPERSLLQDRRPGNIVQLRTRLVAHTACEEVFARDSFLF</sequence>
<proteinExistence type="predicted"/>
<feature type="compositionally biased region" description="Polar residues" evidence="1">
    <location>
        <begin position="450"/>
        <end position="459"/>
    </location>
</feature>
<organism evidence="2 3">
    <name type="scientific">Volvox africanus</name>
    <dbReference type="NCBI Taxonomy" id="51714"/>
    <lineage>
        <taxon>Eukaryota</taxon>
        <taxon>Viridiplantae</taxon>
        <taxon>Chlorophyta</taxon>
        <taxon>core chlorophytes</taxon>
        <taxon>Chlorophyceae</taxon>
        <taxon>CS clade</taxon>
        <taxon>Chlamydomonadales</taxon>
        <taxon>Volvocaceae</taxon>
        <taxon>Volvox</taxon>
    </lineage>
</organism>
<feature type="region of interest" description="Disordered" evidence="1">
    <location>
        <begin position="349"/>
        <end position="372"/>
    </location>
</feature>
<feature type="compositionally biased region" description="Polar residues" evidence="1">
    <location>
        <begin position="473"/>
        <end position="489"/>
    </location>
</feature>
<feature type="region of interest" description="Disordered" evidence="1">
    <location>
        <begin position="141"/>
        <end position="163"/>
    </location>
</feature>
<dbReference type="EMBL" id="BNCO01000025">
    <property type="protein sequence ID" value="GIL56800.1"/>
    <property type="molecule type" value="Genomic_DNA"/>
</dbReference>
<feature type="non-terminal residue" evidence="2">
    <location>
        <position position="1"/>
    </location>
</feature>
<comment type="caution">
    <text evidence="2">The sequence shown here is derived from an EMBL/GenBank/DDBJ whole genome shotgun (WGS) entry which is preliminary data.</text>
</comment>
<reference evidence="2" key="1">
    <citation type="journal article" date="2021" name="Proc. Natl. Acad. Sci. U.S.A.">
        <title>Three genomes in the algal genus Volvox reveal the fate of a haploid sex-determining region after a transition to homothallism.</title>
        <authorList>
            <person name="Yamamoto K."/>
            <person name="Hamaji T."/>
            <person name="Kawai-Toyooka H."/>
            <person name="Matsuzaki R."/>
            <person name="Takahashi F."/>
            <person name="Nishimura Y."/>
            <person name="Kawachi M."/>
            <person name="Noguchi H."/>
            <person name="Minakuchi Y."/>
            <person name="Umen J.G."/>
            <person name="Toyoda A."/>
            <person name="Nozaki H."/>
        </authorList>
    </citation>
    <scope>NUCLEOTIDE SEQUENCE</scope>
    <source>
        <strain evidence="2">NIES-3780</strain>
    </source>
</reference>
<protein>
    <submittedName>
        <fullName evidence="2">Uncharacterized protein</fullName>
    </submittedName>
</protein>